<sequence length="395" mass="41795">MRKATKLSIFVVLLAAIGGGWYYNAQHSKSTSTNAASKGKDKPAIVTFAVVKAVPFTSTLNLSGTVTPISQVEVRPQITGMVKVVHVQEGSMVKKGQLLFTLDNSEEATNRDKLAAQLAKDQATLADARRSLNRQIELAKQQFVSQSAVDTARSTLDEAAATVKADQAALAGSHVSLDYYRITAPADGRIGQINVHPGSLIQPSSTNPMTTLTQLSPIQVAFNVPETRLNDLHQAWQQAKSQSAELHVNASTAPKPSIGKLVFLDTTVDSTSGSLKAKAEFDNTDQRFWPGAQVPVSLDLSSQANTPVVPAEAVQTGPESTFLYVVGADKKAKALPVKVIEIRDGIAALSGVTPGTMVVKDGGQNVRPGGFVQEAKKRKEGAASGRSTVKAGSNE</sequence>
<feature type="domain" description="Multidrug resistance protein MdtA-like beta-barrel" evidence="9">
    <location>
        <begin position="217"/>
        <end position="300"/>
    </location>
</feature>
<accession>A0ABS8D3M1</accession>
<reference evidence="10" key="1">
    <citation type="submission" date="2021-10" db="EMBL/GenBank/DDBJ databases">
        <title>The complete genome sequence of Leeia sp. TBRC 13508.</title>
        <authorList>
            <person name="Charoenyingcharoen P."/>
            <person name="Yukphan P."/>
        </authorList>
    </citation>
    <scope>NUCLEOTIDE SEQUENCE</scope>
    <source>
        <strain evidence="10">TBRC 13508</strain>
    </source>
</reference>
<dbReference type="RefSeq" id="WP_227178857.1">
    <property type="nucleotide sequence ID" value="NZ_JAJBZT010000002.1"/>
</dbReference>
<dbReference type="Pfam" id="PF25876">
    <property type="entry name" value="HH_MFP_RND"/>
    <property type="match status" value="1"/>
</dbReference>
<evidence type="ECO:0000259" key="7">
    <source>
        <dbReference type="Pfam" id="PF25876"/>
    </source>
</evidence>
<evidence type="ECO:0000313" key="11">
    <source>
        <dbReference type="Proteomes" id="UP001165395"/>
    </source>
</evidence>
<keyword evidence="5" id="KW-0472">Membrane</keyword>
<feature type="compositionally biased region" description="Polar residues" evidence="6">
    <location>
        <begin position="385"/>
        <end position="395"/>
    </location>
</feature>
<dbReference type="InterPro" id="IPR058625">
    <property type="entry name" value="MdtA-like_BSH"/>
</dbReference>
<evidence type="ECO:0000256" key="3">
    <source>
        <dbReference type="ARBA" id="ARBA00022475"/>
    </source>
</evidence>
<organism evidence="10 11">
    <name type="scientific">Leeia speluncae</name>
    <dbReference type="NCBI Taxonomy" id="2884804"/>
    <lineage>
        <taxon>Bacteria</taxon>
        <taxon>Pseudomonadati</taxon>
        <taxon>Pseudomonadota</taxon>
        <taxon>Betaproteobacteria</taxon>
        <taxon>Neisseriales</taxon>
        <taxon>Leeiaceae</taxon>
        <taxon>Leeia</taxon>
    </lineage>
</organism>
<dbReference type="Gene3D" id="2.40.420.20">
    <property type="match status" value="1"/>
</dbReference>
<feature type="domain" description="Multidrug resistance protein MdtA-like barrel-sandwich hybrid" evidence="8">
    <location>
        <begin position="71"/>
        <end position="211"/>
    </location>
</feature>
<comment type="caution">
    <text evidence="10">The sequence shown here is derived from an EMBL/GenBank/DDBJ whole genome shotgun (WGS) entry which is preliminary data.</text>
</comment>
<evidence type="ECO:0000256" key="6">
    <source>
        <dbReference type="SAM" id="MobiDB-lite"/>
    </source>
</evidence>
<dbReference type="PANTHER" id="PTHR30469">
    <property type="entry name" value="MULTIDRUG RESISTANCE PROTEIN MDTA"/>
    <property type="match status" value="1"/>
</dbReference>
<feature type="region of interest" description="Disordered" evidence="6">
    <location>
        <begin position="360"/>
        <end position="395"/>
    </location>
</feature>
<proteinExistence type="inferred from homology"/>
<gene>
    <name evidence="10" type="ORF">LIN78_04355</name>
</gene>
<protein>
    <submittedName>
        <fullName evidence="10">Efflux RND transporter periplasmic adaptor subunit</fullName>
    </submittedName>
</protein>
<dbReference type="Gene3D" id="1.10.287.470">
    <property type="entry name" value="Helix hairpin bin"/>
    <property type="match status" value="1"/>
</dbReference>
<evidence type="ECO:0000256" key="1">
    <source>
        <dbReference type="ARBA" id="ARBA00004236"/>
    </source>
</evidence>
<evidence type="ECO:0000256" key="5">
    <source>
        <dbReference type="ARBA" id="ARBA00023136"/>
    </source>
</evidence>
<dbReference type="InterPro" id="IPR006143">
    <property type="entry name" value="RND_pump_MFP"/>
</dbReference>
<dbReference type="Gene3D" id="2.40.30.170">
    <property type="match status" value="1"/>
</dbReference>
<name>A0ABS8D3M1_9NEIS</name>
<dbReference type="Gene3D" id="2.40.50.100">
    <property type="match status" value="1"/>
</dbReference>
<keyword evidence="4" id="KW-0997">Cell inner membrane</keyword>
<dbReference type="PANTHER" id="PTHR30469:SF36">
    <property type="entry name" value="BLL3903 PROTEIN"/>
    <property type="match status" value="1"/>
</dbReference>
<dbReference type="InterPro" id="IPR058624">
    <property type="entry name" value="MdtA-like_HH"/>
</dbReference>
<feature type="domain" description="Multidrug resistance protein MdtA-like alpha-helical hairpin" evidence="7">
    <location>
        <begin position="112"/>
        <end position="179"/>
    </location>
</feature>
<evidence type="ECO:0000259" key="9">
    <source>
        <dbReference type="Pfam" id="PF25944"/>
    </source>
</evidence>
<keyword evidence="11" id="KW-1185">Reference proteome</keyword>
<evidence type="ECO:0000256" key="4">
    <source>
        <dbReference type="ARBA" id="ARBA00022519"/>
    </source>
</evidence>
<evidence type="ECO:0000259" key="8">
    <source>
        <dbReference type="Pfam" id="PF25917"/>
    </source>
</evidence>
<keyword evidence="3" id="KW-1003">Cell membrane</keyword>
<dbReference type="Pfam" id="PF25917">
    <property type="entry name" value="BSH_RND"/>
    <property type="match status" value="1"/>
</dbReference>
<evidence type="ECO:0000256" key="2">
    <source>
        <dbReference type="ARBA" id="ARBA00009477"/>
    </source>
</evidence>
<comment type="subcellular location">
    <subcellularLocation>
        <location evidence="1">Cell membrane</location>
    </subcellularLocation>
</comment>
<dbReference type="Proteomes" id="UP001165395">
    <property type="component" value="Unassembled WGS sequence"/>
</dbReference>
<dbReference type="EMBL" id="JAJBZT010000002">
    <property type="protein sequence ID" value="MCB6182781.1"/>
    <property type="molecule type" value="Genomic_DNA"/>
</dbReference>
<evidence type="ECO:0000313" key="10">
    <source>
        <dbReference type="EMBL" id="MCB6182781.1"/>
    </source>
</evidence>
<dbReference type="SUPFAM" id="SSF111369">
    <property type="entry name" value="HlyD-like secretion proteins"/>
    <property type="match status" value="1"/>
</dbReference>
<comment type="similarity">
    <text evidence="2">Belongs to the membrane fusion protein (MFP) (TC 8.A.1) family.</text>
</comment>
<dbReference type="Pfam" id="PF25944">
    <property type="entry name" value="Beta-barrel_RND"/>
    <property type="match status" value="1"/>
</dbReference>
<dbReference type="NCBIfam" id="TIGR01730">
    <property type="entry name" value="RND_mfp"/>
    <property type="match status" value="1"/>
</dbReference>
<dbReference type="InterPro" id="IPR058626">
    <property type="entry name" value="MdtA-like_b-barrel"/>
</dbReference>